<accession>A0A914R6Y3</accession>
<evidence type="ECO:0000313" key="1">
    <source>
        <dbReference type="Proteomes" id="UP000887564"/>
    </source>
</evidence>
<dbReference type="AlphaFoldDB" id="A0A914R6Y3"/>
<organism evidence="1 2">
    <name type="scientific">Parascaris equorum</name>
    <name type="common">Equine roundworm</name>
    <dbReference type="NCBI Taxonomy" id="6256"/>
    <lineage>
        <taxon>Eukaryota</taxon>
        <taxon>Metazoa</taxon>
        <taxon>Ecdysozoa</taxon>
        <taxon>Nematoda</taxon>
        <taxon>Chromadorea</taxon>
        <taxon>Rhabditida</taxon>
        <taxon>Spirurina</taxon>
        <taxon>Ascaridomorpha</taxon>
        <taxon>Ascaridoidea</taxon>
        <taxon>Ascarididae</taxon>
        <taxon>Parascaris</taxon>
    </lineage>
</organism>
<name>A0A914R6Y3_PAREQ</name>
<proteinExistence type="predicted"/>
<sequence>MSDSDRQSLQNLSPLARKQLESILRRNFT</sequence>
<protein>
    <submittedName>
        <fullName evidence="2">Uncharacterized protein</fullName>
    </submittedName>
</protein>
<dbReference type="WBParaSite" id="PEQ_0000222101-mRNA-1">
    <property type="protein sequence ID" value="PEQ_0000222101-mRNA-1"/>
    <property type="gene ID" value="PEQ_0000222101"/>
</dbReference>
<keyword evidence="1" id="KW-1185">Reference proteome</keyword>
<evidence type="ECO:0000313" key="2">
    <source>
        <dbReference type="WBParaSite" id="PEQ_0000222101-mRNA-1"/>
    </source>
</evidence>
<dbReference type="Proteomes" id="UP000887564">
    <property type="component" value="Unplaced"/>
</dbReference>
<reference evidence="2" key="1">
    <citation type="submission" date="2022-11" db="UniProtKB">
        <authorList>
            <consortium name="WormBaseParasite"/>
        </authorList>
    </citation>
    <scope>IDENTIFICATION</scope>
</reference>